<dbReference type="Ensembl" id="ENSNGAT00000027592.1">
    <property type="protein sequence ID" value="ENSNGAP00000021910.1"/>
    <property type="gene ID" value="ENSNGAG00000020951.1"/>
</dbReference>
<name>A0A8C6RRM5_NANGA</name>
<dbReference type="Proteomes" id="UP000694381">
    <property type="component" value="Unassembled WGS sequence"/>
</dbReference>
<evidence type="ECO:0000313" key="6">
    <source>
        <dbReference type="Proteomes" id="UP000694381"/>
    </source>
</evidence>
<feature type="chain" id="PRO_5034641123" evidence="4">
    <location>
        <begin position="21"/>
        <end position="191"/>
    </location>
</feature>
<keyword evidence="2 4" id="KW-0732">Signal</keyword>
<evidence type="ECO:0000256" key="3">
    <source>
        <dbReference type="SAM" id="Phobius"/>
    </source>
</evidence>
<keyword evidence="3" id="KW-0472">Membrane</keyword>
<feature type="signal peptide" evidence="4">
    <location>
        <begin position="1"/>
        <end position="20"/>
    </location>
</feature>
<dbReference type="OMA" id="QPRMALQ"/>
<feature type="transmembrane region" description="Helical" evidence="3">
    <location>
        <begin position="158"/>
        <end position="182"/>
    </location>
</feature>
<dbReference type="GeneTree" id="ENSGT00390000015068"/>
<reference evidence="5" key="2">
    <citation type="submission" date="2025-09" db="UniProtKB">
        <authorList>
            <consortium name="Ensembl"/>
        </authorList>
    </citation>
    <scope>IDENTIFICATION</scope>
</reference>
<proteinExistence type="inferred from homology"/>
<sequence>MPLALALVLLGSLGSPGGWGCLQCDRSVQDALKKLRAEIIPKRFHSEGLGAAQALMLGMEGPFFGDYALNVFVGKVAVDDLEAVVTSFKRGIQHIKISSLTDGPLLEELVNLREHGIKELKKGLHAYESKACDHKTCLDGQPRMVLKFQSDNPKKTALVGNIIVVGLAILTFSVILIAAMTYRQNRKLLLK</sequence>
<evidence type="ECO:0000313" key="5">
    <source>
        <dbReference type="Ensembl" id="ENSNGAP00000021910.1"/>
    </source>
</evidence>
<keyword evidence="3" id="KW-0812">Transmembrane</keyword>
<evidence type="ECO:0000256" key="4">
    <source>
        <dbReference type="SAM" id="SignalP"/>
    </source>
</evidence>
<organism evidence="5 6">
    <name type="scientific">Nannospalax galili</name>
    <name type="common">Northern Israeli blind subterranean mole rat</name>
    <name type="synonym">Spalax galili</name>
    <dbReference type="NCBI Taxonomy" id="1026970"/>
    <lineage>
        <taxon>Eukaryota</taxon>
        <taxon>Metazoa</taxon>
        <taxon>Chordata</taxon>
        <taxon>Craniata</taxon>
        <taxon>Vertebrata</taxon>
        <taxon>Euteleostomi</taxon>
        <taxon>Mammalia</taxon>
        <taxon>Eutheria</taxon>
        <taxon>Euarchontoglires</taxon>
        <taxon>Glires</taxon>
        <taxon>Rodentia</taxon>
        <taxon>Myomorpha</taxon>
        <taxon>Muroidea</taxon>
        <taxon>Spalacidae</taxon>
        <taxon>Spalacinae</taxon>
        <taxon>Nannospalax</taxon>
    </lineage>
</organism>
<dbReference type="InterPro" id="IPR029389">
    <property type="entry name" value="IZUMO"/>
</dbReference>
<reference evidence="5" key="1">
    <citation type="submission" date="2025-08" db="UniProtKB">
        <authorList>
            <consortium name="Ensembl"/>
        </authorList>
    </citation>
    <scope>IDENTIFICATION</scope>
</reference>
<dbReference type="Pfam" id="PF15005">
    <property type="entry name" value="IZUMO"/>
    <property type="match status" value="1"/>
</dbReference>
<protein>
    <submittedName>
        <fullName evidence="5">IZUMO family member 2</fullName>
    </submittedName>
</protein>
<dbReference type="AlphaFoldDB" id="A0A8C6RRM5"/>
<dbReference type="PANTHER" id="PTHR47745">
    <property type="entry name" value="IZUMO SPERM-EGG FUSION PROTEIN 2"/>
    <property type="match status" value="1"/>
</dbReference>
<dbReference type="InterPro" id="IPR042920">
    <property type="entry name" value="IZUMO2"/>
</dbReference>
<gene>
    <name evidence="5" type="primary">Izumo2</name>
</gene>
<comment type="similarity">
    <text evidence="1">Belongs to the Izumo family.</text>
</comment>
<evidence type="ECO:0000256" key="2">
    <source>
        <dbReference type="ARBA" id="ARBA00022729"/>
    </source>
</evidence>
<keyword evidence="6" id="KW-1185">Reference proteome</keyword>
<keyword evidence="3" id="KW-1133">Transmembrane helix</keyword>
<evidence type="ECO:0000256" key="1">
    <source>
        <dbReference type="ARBA" id="ARBA00009633"/>
    </source>
</evidence>
<accession>A0A8C6RRM5</accession>
<dbReference type="PANTHER" id="PTHR47745:SF1">
    <property type="entry name" value="IZUMO SPERM-EGG FUSION PROTEIN 2"/>
    <property type="match status" value="1"/>
</dbReference>